<dbReference type="AlphaFoldDB" id="A0A0G0RH63"/>
<gene>
    <name evidence="1" type="ORF">UT41_C0001G0556</name>
</gene>
<dbReference type="Proteomes" id="UP000034665">
    <property type="component" value="Unassembled WGS sequence"/>
</dbReference>
<proteinExistence type="predicted"/>
<reference evidence="1 2" key="1">
    <citation type="journal article" date="2015" name="Nature">
        <title>rRNA introns, odd ribosomes, and small enigmatic genomes across a large radiation of phyla.</title>
        <authorList>
            <person name="Brown C.T."/>
            <person name="Hug L.A."/>
            <person name="Thomas B.C."/>
            <person name="Sharon I."/>
            <person name="Castelle C.J."/>
            <person name="Singh A."/>
            <person name="Wilkins M.J."/>
            <person name="Williams K.H."/>
            <person name="Banfield J.F."/>
        </authorList>
    </citation>
    <scope>NUCLEOTIDE SEQUENCE [LARGE SCALE GENOMIC DNA]</scope>
</reference>
<protein>
    <submittedName>
        <fullName evidence="1">Uncharacterized protein</fullName>
    </submittedName>
</protein>
<sequence length="143" mass="16427">MDTRVFEILASFIDRLIGVCADSDLNEAIMVSGSDRIFSHSAGSNCVRVNREIVFEGWPALREAKQRLNVHENALVRAGFSIEDVRSFCTFLEQRYVDIQNDEGDFKILREKVLSDEELLRQWYYLHGPGLMATHSSMLLEKQ</sequence>
<evidence type="ECO:0000313" key="1">
    <source>
        <dbReference type="EMBL" id="KKR13012.1"/>
    </source>
</evidence>
<dbReference type="EMBL" id="LBWR01000001">
    <property type="protein sequence ID" value="KKR13012.1"/>
    <property type="molecule type" value="Genomic_DNA"/>
</dbReference>
<comment type="caution">
    <text evidence="1">The sequence shown here is derived from an EMBL/GenBank/DDBJ whole genome shotgun (WGS) entry which is preliminary data.</text>
</comment>
<organism evidence="1 2">
    <name type="scientific">Candidatus Wolfebacteria bacterium GW2011_GWC2_39_22</name>
    <dbReference type="NCBI Taxonomy" id="1619013"/>
    <lineage>
        <taxon>Bacteria</taxon>
        <taxon>Candidatus Wolfeibacteriota</taxon>
    </lineage>
</organism>
<accession>A0A0G0RH63</accession>
<evidence type="ECO:0000313" key="2">
    <source>
        <dbReference type="Proteomes" id="UP000034665"/>
    </source>
</evidence>
<name>A0A0G0RH63_9BACT</name>